<keyword evidence="1" id="KW-1185">Reference proteome</keyword>
<name>A0A915E563_9BILA</name>
<accession>A0A915E563</accession>
<reference evidence="2" key="1">
    <citation type="submission" date="2022-11" db="UniProtKB">
        <authorList>
            <consortium name="WormBaseParasite"/>
        </authorList>
    </citation>
    <scope>IDENTIFICATION</scope>
</reference>
<evidence type="ECO:0000313" key="1">
    <source>
        <dbReference type="Proteomes" id="UP000887574"/>
    </source>
</evidence>
<dbReference type="WBParaSite" id="jg25905">
    <property type="protein sequence ID" value="jg25905"/>
    <property type="gene ID" value="jg25905"/>
</dbReference>
<evidence type="ECO:0000313" key="2">
    <source>
        <dbReference type="WBParaSite" id="jg25905"/>
    </source>
</evidence>
<dbReference type="AlphaFoldDB" id="A0A915E563"/>
<dbReference type="Proteomes" id="UP000887574">
    <property type="component" value="Unplaced"/>
</dbReference>
<sequence length="110" mass="11995">MFLSISDSVITAHQSGNLRTLFKTLVYKISIVASKAIAEEVPLPDLPTYFSTDAIDRSAGVGEAVEVEEVVMDVTAAETMWILAMMTVRAELIAVLTQTEARRADVENYG</sequence>
<organism evidence="1 2">
    <name type="scientific">Ditylenchus dipsaci</name>
    <dbReference type="NCBI Taxonomy" id="166011"/>
    <lineage>
        <taxon>Eukaryota</taxon>
        <taxon>Metazoa</taxon>
        <taxon>Ecdysozoa</taxon>
        <taxon>Nematoda</taxon>
        <taxon>Chromadorea</taxon>
        <taxon>Rhabditida</taxon>
        <taxon>Tylenchina</taxon>
        <taxon>Tylenchomorpha</taxon>
        <taxon>Sphaerularioidea</taxon>
        <taxon>Anguinidae</taxon>
        <taxon>Anguininae</taxon>
        <taxon>Ditylenchus</taxon>
    </lineage>
</organism>
<protein>
    <submittedName>
        <fullName evidence="2">Uncharacterized protein</fullName>
    </submittedName>
</protein>
<proteinExistence type="predicted"/>